<evidence type="ECO:0000259" key="4">
    <source>
        <dbReference type="PROSITE" id="PS50932"/>
    </source>
</evidence>
<evidence type="ECO:0000313" key="5">
    <source>
        <dbReference type="EMBL" id="KIT18177.1"/>
    </source>
</evidence>
<dbReference type="Proteomes" id="UP000032232">
    <property type="component" value="Unassembled WGS sequence"/>
</dbReference>
<dbReference type="Pfam" id="PF13377">
    <property type="entry name" value="Peripla_BP_3"/>
    <property type="match status" value="1"/>
</dbReference>
<name>A0A0D1CTS7_9RHOB</name>
<evidence type="ECO:0000256" key="3">
    <source>
        <dbReference type="ARBA" id="ARBA00023163"/>
    </source>
</evidence>
<dbReference type="GO" id="GO:0000976">
    <property type="term" value="F:transcription cis-regulatory region binding"/>
    <property type="evidence" value="ECO:0007669"/>
    <property type="project" value="TreeGrafter"/>
</dbReference>
<dbReference type="InterPro" id="IPR010982">
    <property type="entry name" value="Lambda_DNA-bd_dom_sf"/>
</dbReference>
<dbReference type="Gene3D" id="1.10.260.40">
    <property type="entry name" value="lambda repressor-like DNA-binding domains"/>
    <property type="match status" value="1"/>
</dbReference>
<dbReference type="PANTHER" id="PTHR30146">
    <property type="entry name" value="LACI-RELATED TRANSCRIPTIONAL REPRESSOR"/>
    <property type="match status" value="1"/>
</dbReference>
<dbReference type="PATRIC" id="fig|935700.4.peg.43"/>
<comment type="caution">
    <text evidence="5">The sequence shown here is derived from an EMBL/GenBank/DDBJ whole genome shotgun (WGS) entry which is preliminary data.</text>
</comment>
<dbReference type="InterPro" id="IPR000843">
    <property type="entry name" value="HTH_LacI"/>
</dbReference>
<protein>
    <submittedName>
        <fullName evidence="5">RafR_1 protein</fullName>
    </submittedName>
</protein>
<keyword evidence="6" id="KW-1185">Reference proteome</keyword>
<evidence type="ECO:0000313" key="6">
    <source>
        <dbReference type="Proteomes" id="UP000032232"/>
    </source>
</evidence>
<keyword evidence="1" id="KW-0805">Transcription regulation</keyword>
<dbReference type="Pfam" id="PF00356">
    <property type="entry name" value="LacI"/>
    <property type="match status" value="1"/>
</dbReference>
<dbReference type="SMART" id="SM00354">
    <property type="entry name" value="HTH_LACI"/>
    <property type="match status" value="1"/>
</dbReference>
<dbReference type="EMBL" id="JYFE01000002">
    <property type="protein sequence ID" value="KIT18177.1"/>
    <property type="molecule type" value="Genomic_DNA"/>
</dbReference>
<dbReference type="STRING" id="935700.jaqu_00400"/>
<dbReference type="Gene3D" id="3.40.50.2300">
    <property type="match status" value="2"/>
</dbReference>
<dbReference type="InterPro" id="IPR028082">
    <property type="entry name" value="Peripla_BP_I"/>
</dbReference>
<dbReference type="GO" id="GO:0003700">
    <property type="term" value="F:DNA-binding transcription factor activity"/>
    <property type="evidence" value="ECO:0007669"/>
    <property type="project" value="TreeGrafter"/>
</dbReference>
<dbReference type="SUPFAM" id="SSF53822">
    <property type="entry name" value="Periplasmic binding protein-like I"/>
    <property type="match status" value="1"/>
</dbReference>
<dbReference type="InterPro" id="IPR046335">
    <property type="entry name" value="LacI/GalR-like_sensor"/>
</dbReference>
<evidence type="ECO:0000256" key="2">
    <source>
        <dbReference type="ARBA" id="ARBA00023125"/>
    </source>
</evidence>
<dbReference type="SUPFAM" id="SSF47413">
    <property type="entry name" value="lambda repressor-like DNA-binding domains"/>
    <property type="match status" value="1"/>
</dbReference>
<accession>A0A0D1CTS7</accession>
<proteinExistence type="predicted"/>
<sequence length="344" mass="36531">MTLKELAGLLGLSPTTVSRALGGYPEVSEETRRAVREAAAAHGYRPNRRAAALASGRAMAIGHVITTSETDELVNPVFADFLAGAGEVYAAAGYDMLMSVVPEDREDAAYAQMISARSVDGVILHGPRPGDPRVGLLQEAGLPFVVHGRAPETGSHDFVDVANTRAFRTATDHLLDLGHSRIALVNGPEAFDFASRRRRGWTEALEARHLAADLVRDGPMSEGNGYAFARQMLRDGATAFAVASHLMALGVRRAVQEAGLTLGDDVSVVMFDDELSYLRNDGDPPPFTAIRSSVRAAGRRCAEVLLARVAGPDGALIGEVWDCDLVLGASSGPSRNSSRRKTSA</sequence>
<keyword evidence="3" id="KW-0804">Transcription</keyword>
<gene>
    <name evidence="5" type="primary">rafR_1</name>
    <name evidence="5" type="ORF">jaqu_00400</name>
</gene>
<feature type="domain" description="HTH lacI-type" evidence="4">
    <location>
        <begin position="1"/>
        <end position="55"/>
    </location>
</feature>
<dbReference type="AlphaFoldDB" id="A0A0D1CTS7"/>
<organism evidence="5 6">
    <name type="scientific">Jannaschia aquimarina</name>
    <dbReference type="NCBI Taxonomy" id="935700"/>
    <lineage>
        <taxon>Bacteria</taxon>
        <taxon>Pseudomonadati</taxon>
        <taxon>Pseudomonadota</taxon>
        <taxon>Alphaproteobacteria</taxon>
        <taxon>Rhodobacterales</taxon>
        <taxon>Roseobacteraceae</taxon>
        <taxon>Jannaschia</taxon>
    </lineage>
</organism>
<reference evidence="5 6" key="1">
    <citation type="submission" date="2015-02" db="EMBL/GenBank/DDBJ databases">
        <title>Genome Sequence of Jannaschia aquimarina DSM28248, a member of the Roseobacter clade.</title>
        <authorList>
            <person name="Voget S."/>
            <person name="Daniel R."/>
        </authorList>
    </citation>
    <scope>NUCLEOTIDE SEQUENCE [LARGE SCALE GENOMIC DNA]</scope>
    <source>
        <strain evidence="5 6">GSW-M26</strain>
    </source>
</reference>
<dbReference type="PROSITE" id="PS50932">
    <property type="entry name" value="HTH_LACI_2"/>
    <property type="match status" value="1"/>
</dbReference>
<dbReference type="OrthoDB" id="234496at2"/>
<dbReference type="RefSeq" id="WP_043916912.1">
    <property type="nucleotide sequence ID" value="NZ_FZPF01000015.1"/>
</dbReference>
<evidence type="ECO:0000256" key="1">
    <source>
        <dbReference type="ARBA" id="ARBA00023015"/>
    </source>
</evidence>
<keyword evidence="2" id="KW-0238">DNA-binding</keyword>
<dbReference type="CDD" id="cd20010">
    <property type="entry name" value="PBP1_AglR-like"/>
    <property type="match status" value="1"/>
</dbReference>
<dbReference type="CDD" id="cd01392">
    <property type="entry name" value="HTH_LacI"/>
    <property type="match status" value="1"/>
</dbReference>
<dbReference type="PANTHER" id="PTHR30146:SF109">
    <property type="entry name" value="HTH-TYPE TRANSCRIPTIONAL REGULATOR GALS"/>
    <property type="match status" value="1"/>
</dbReference>